<evidence type="ECO:0000313" key="18">
    <source>
        <dbReference type="EMBL" id="PIR04138.1"/>
    </source>
</evidence>
<dbReference type="InterPro" id="IPR000212">
    <property type="entry name" value="DNA_helicase_UvrD/REP"/>
</dbReference>
<keyword evidence="7" id="KW-0269">Exonuclease</keyword>
<dbReference type="GO" id="GO:0043138">
    <property type="term" value="F:3'-5' DNA helicase activity"/>
    <property type="evidence" value="ECO:0007669"/>
    <property type="project" value="UniProtKB-EC"/>
</dbReference>
<feature type="domain" description="UvrD-like helicase ATP-binding" evidence="16">
    <location>
        <begin position="6"/>
        <end position="301"/>
    </location>
</feature>
<dbReference type="InterPro" id="IPR013986">
    <property type="entry name" value="DExx_box_DNA_helicase_dom_sf"/>
</dbReference>
<accession>A0A2H0N5I2</accession>
<name>A0A2H0N5I2_9BACT</name>
<dbReference type="Gene3D" id="1.10.10.160">
    <property type="match status" value="1"/>
</dbReference>
<dbReference type="Pfam" id="PF00580">
    <property type="entry name" value="UvrD-helicase"/>
    <property type="match status" value="1"/>
</dbReference>
<organism evidence="18 19">
    <name type="scientific">Candidatus Magasanikbacteria bacterium CG11_big_fil_rev_8_21_14_0_20_39_34</name>
    <dbReference type="NCBI Taxonomy" id="1974653"/>
    <lineage>
        <taxon>Bacteria</taxon>
        <taxon>Candidatus Magasanikiibacteriota</taxon>
    </lineage>
</organism>
<evidence type="ECO:0000256" key="13">
    <source>
        <dbReference type="ARBA" id="ARBA00034808"/>
    </source>
</evidence>
<evidence type="ECO:0000259" key="17">
    <source>
        <dbReference type="PROSITE" id="PS51217"/>
    </source>
</evidence>
<dbReference type="SUPFAM" id="SSF52540">
    <property type="entry name" value="P-loop containing nucleoside triphosphate hydrolases"/>
    <property type="match status" value="1"/>
</dbReference>
<comment type="similarity">
    <text evidence="1">Belongs to the helicase family. UvrD subfamily.</text>
</comment>
<keyword evidence="6 15" id="KW-0347">Helicase</keyword>
<dbReference type="InterPro" id="IPR011604">
    <property type="entry name" value="PDDEXK-like_dom_sf"/>
</dbReference>
<evidence type="ECO:0000313" key="19">
    <source>
        <dbReference type="Proteomes" id="UP000229600"/>
    </source>
</evidence>
<dbReference type="Pfam" id="PF12705">
    <property type="entry name" value="PDDEXK_1"/>
    <property type="match status" value="1"/>
</dbReference>
<keyword evidence="11" id="KW-0413">Isomerase</keyword>
<evidence type="ECO:0000256" key="6">
    <source>
        <dbReference type="ARBA" id="ARBA00022806"/>
    </source>
</evidence>
<keyword evidence="4" id="KW-0227">DNA damage</keyword>
<dbReference type="Pfam" id="PF13361">
    <property type="entry name" value="UvrD_C"/>
    <property type="match status" value="1"/>
</dbReference>
<dbReference type="Proteomes" id="UP000229600">
    <property type="component" value="Unassembled WGS sequence"/>
</dbReference>
<dbReference type="Gene3D" id="3.40.50.300">
    <property type="entry name" value="P-loop containing nucleotide triphosphate hydrolases"/>
    <property type="match status" value="2"/>
</dbReference>
<dbReference type="InterPro" id="IPR011335">
    <property type="entry name" value="Restrct_endonuc-II-like"/>
</dbReference>
<keyword evidence="2" id="KW-0540">Nuclease</keyword>
<keyword evidence="8 15" id="KW-0067">ATP-binding</keyword>
<evidence type="ECO:0000256" key="4">
    <source>
        <dbReference type="ARBA" id="ARBA00022763"/>
    </source>
</evidence>
<evidence type="ECO:0000259" key="16">
    <source>
        <dbReference type="PROSITE" id="PS51198"/>
    </source>
</evidence>
<dbReference type="PANTHER" id="PTHR11070">
    <property type="entry name" value="UVRD / RECB / PCRA DNA HELICASE FAMILY MEMBER"/>
    <property type="match status" value="1"/>
</dbReference>
<dbReference type="SUPFAM" id="SSF52980">
    <property type="entry name" value="Restriction endonuclease-like"/>
    <property type="match status" value="1"/>
</dbReference>
<evidence type="ECO:0000256" key="9">
    <source>
        <dbReference type="ARBA" id="ARBA00023125"/>
    </source>
</evidence>
<comment type="catalytic activity">
    <reaction evidence="14">
        <text>ATP + H2O = ADP + phosphate + H(+)</text>
        <dbReference type="Rhea" id="RHEA:13065"/>
        <dbReference type="ChEBI" id="CHEBI:15377"/>
        <dbReference type="ChEBI" id="CHEBI:15378"/>
        <dbReference type="ChEBI" id="CHEBI:30616"/>
        <dbReference type="ChEBI" id="CHEBI:43474"/>
        <dbReference type="ChEBI" id="CHEBI:456216"/>
        <dbReference type="EC" id="5.6.2.4"/>
    </reaction>
</comment>
<dbReference type="PROSITE" id="PS51198">
    <property type="entry name" value="UVRD_HELICASE_ATP_BIND"/>
    <property type="match status" value="1"/>
</dbReference>
<evidence type="ECO:0000256" key="5">
    <source>
        <dbReference type="ARBA" id="ARBA00022801"/>
    </source>
</evidence>
<evidence type="ECO:0000256" key="12">
    <source>
        <dbReference type="ARBA" id="ARBA00034617"/>
    </source>
</evidence>
<protein>
    <recommendedName>
        <fullName evidence="13">DNA 3'-5' helicase</fullName>
        <ecNumber evidence="13">5.6.2.4</ecNumber>
    </recommendedName>
</protein>
<dbReference type="PANTHER" id="PTHR11070:SF2">
    <property type="entry name" value="ATP-DEPENDENT DNA HELICASE SRS2"/>
    <property type="match status" value="1"/>
</dbReference>
<dbReference type="InterPro" id="IPR014016">
    <property type="entry name" value="UvrD-like_ATP-bd"/>
</dbReference>
<dbReference type="AlphaFoldDB" id="A0A2H0N5I2"/>
<keyword evidence="10" id="KW-0234">DNA repair</keyword>
<evidence type="ECO:0000256" key="8">
    <source>
        <dbReference type="ARBA" id="ARBA00022840"/>
    </source>
</evidence>
<dbReference type="GO" id="GO:0004527">
    <property type="term" value="F:exonuclease activity"/>
    <property type="evidence" value="ECO:0007669"/>
    <property type="project" value="UniProtKB-KW"/>
</dbReference>
<evidence type="ECO:0000256" key="1">
    <source>
        <dbReference type="ARBA" id="ARBA00009922"/>
    </source>
</evidence>
<dbReference type="Gene3D" id="1.10.486.10">
    <property type="entry name" value="PCRA, domain 4"/>
    <property type="match status" value="1"/>
</dbReference>
<evidence type="ECO:0000256" key="2">
    <source>
        <dbReference type="ARBA" id="ARBA00022722"/>
    </source>
</evidence>
<dbReference type="EMBL" id="PCWN01000007">
    <property type="protein sequence ID" value="PIR04138.1"/>
    <property type="molecule type" value="Genomic_DNA"/>
</dbReference>
<keyword evidence="9" id="KW-0238">DNA-binding</keyword>
<dbReference type="InterPro" id="IPR014017">
    <property type="entry name" value="DNA_helicase_UvrD-like_C"/>
</dbReference>
<dbReference type="Gene3D" id="3.90.320.10">
    <property type="match status" value="1"/>
</dbReference>
<reference evidence="18 19" key="1">
    <citation type="submission" date="2017-09" db="EMBL/GenBank/DDBJ databases">
        <title>Depth-based differentiation of microbial function through sediment-hosted aquifers and enrichment of novel symbionts in the deep terrestrial subsurface.</title>
        <authorList>
            <person name="Probst A.J."/>
            <person name="Ladd B."/>
            <person name="Jarett J.K."/>
            <person name="Geller-Mcgrath D.E."/>
            <person name="Sieber C.M."/>
            <person name="Emerson J.B."/>
            <person name="Anantharaman K."/>
            <person name="Thomas B.C."/>
            <person name="Malmstrom R."/>
            <person name="Stieglmeier M."/>
            <person name="Klingl A."/>
            <person name="Woyke T."/>
            <person name="Ryan C.M."/>
            <person name="Banfield J.F."/>
        </authorList>
    </citation>
    <scope>NUCLEOTIDE SEQUENCE [LARGE SCALE GENOMIC DNA]</scope>
    <source>
        <strain evidence="18">CG11_big_fil_rev_8_21_14_0_20_39_34</strain>
    </source>
</reference>
<feature type="domain" description="UvrD-like helicase C-terminal" evidence="17">
    <location>
        <begin position="302"/>
        <end position="595"/>
    </location>
</feature>
<dbReference type="PROSITE" id="PS51217">
    <property type="entry name" value="UVRD_HELICASE_CTER"/>
    <property type="match status" value="1"/>
</dbReference>
<feature type="binding site" evidence="15">
    <location>
        <begin position="27"/>
        <end position="34"/>
    </location>
    <ligand>
        <name>ATP</name>
        <dbReference type="ChEBI" id="CHEBI:30616"/>
    </ligand>
</feature>
<evidence type="ECO:0000256" key="11">
    <source>
        <dbReference type="ARBA" id="ARBA00023235"/>
    </source>
</evidence>
<dbReference type="EC" id="5.6.2.4" evidence="13"/>
<dbReference type="InterPro" id="IPR027417">
    <property type="entry name" value="P-loop_NTPase"/>
</dbReference>
<gene>
    <name evidence="18" type="ORF">COV59_03060</name>
</gene>
<dbReference type="GO" id="GO:0000725">
    <property type="term" value="P:recombinational repair"/>
    <property type="evidence" value="ECO:0007669"/>
    <property type="project" value="TreeGrafter"/>
</dbReference>
<sequence length="983" mass="114022">MDKKQTQLNAAQKEAVLYFDNPLLIIAGAGTGKTTVISEKIAHIIKSQLGKAEEILAITFTEKAASEMEERVDALLETGYLDMQISTFHNFCKKIIENFGIDIGLSTQFRLLTQTECWLLVQENLDLFPLEYYKPLGNPTKHIHDFISHFQKCKDEMISPEEYLEYVNKRVFQEDEADEKKRLLEIAQAYKVYNQLLLDNACMDFADLIYYSVKLLEERPMIKKEFSQRFKYILLDEFQDVNWSQYRLIQCLSEHAHLTVVGDDDQAIYAFRGASVSNILRFKEDFPTAHEVVLSENYRSAQPILDAAHTLVQHNNPDRLEVKLQLDKKLISQKKQSSQKSVEHFHFDTQTDLIFSVAQEILRLKQDNKDAVWDDFALLVRANGHATPYIDMLQKAKIPYEFLAASGLFRQPLVLDCVNFFRVLDQHKEDSAMYRLLRLPFLELKESDIQKITFASKKKSLSYYVLLKRAAEFGVSQEGIHICNKVVNIIHDGMKNARGQKPSTLLYQFLEQSGYLSYLTQKEEEGNAEIIRQIYQLKQFFELLTKYEQTTTDPHLKHFMKNYEHILDAGDEGQLYQPTDTPDSVNIMTVHAAKGLEFRYVFILDAVEERFPSRSQSKGIEVPEELIHEQISSHQIHYQEERRLMYVALTRAKERVYLCSADDYGGQRKKKISRFIGESGIDIAKEKNLQKNMEALFSIADTQTNISQEKQGVVYDIPKVFSFSQIKAYETCPYQYKLAHILKIPTKGSASFSFGNTMHKTLQDFYKLVQEKNSAKQVSLFAEFVQPPRDSNTVQVPSLEELLALYKRNWIDDWFKSTSQKDSYFEKGKEILQTFYAAQEGNWSVPVGLESWFKIQVGDYLLHGRIDRIDQHDDKSIEIIDYKTGATKEKLTSEDKEQLLIYQIAAESLPEYRHIGPVSKLTFYYLNDNVKTSFIGENKDLEKLQAKIVKTIDGIHTKDFTAKPNKFTCKFCDFKEICEYREL</sequence>
<evidence type="ECO:0000256" key="15">
    <source>
        <dbReference type="PROSITE-ProRule" id="PRU00560"/>
    </source>
</evidence>
<comment type="catalytic activity">
    <reaction evidence="12">
        <text>Couples ATP hydrolysis with the unwinding of duplex DNA by translocating in the 3'-5' direction.</text>
        <dbReference type="EC" id="5.6.2.4"/>
    </reaction>
</comment>
<evidence type="ECO:0000256" key="3">
    <source>
        <dbReference type="ARBA" id="ARBA00022741"/>
    </source>
</evidence>
<evidence type="ECO:0000256" key="7">
    <source>
        <dbReference type="ARBA" id="ARBA00022839"/>
    </source>
</evidence>
<evidence type="ECO:0000256" key="10">
    <source>
        <dbReference type="ARBA" id="ARBA00023204"/>
    </source>
</evidence>
<keyword evidence="3 15" id="KW-0547">Nucleotide-binding</keyword>
<dbReference type="InterPro" id="IPR038726">
    <property type="entry name" value="PDDEXK_AddAB-type"/>
</dbReference>
<dbReference type="CDD" id="cd17932">
    <property type="entry name" value="DEXQc_UvrD"/>
    <property type="match status" value="1"/>
</dbReference>
<proteinExistence type="inferred from homology"/>
<dbReference type="GO" id="GO:0003677">
    <property type="term" value="F:DNA binding"/>
    <property type="evidence" value="ECO:0007669"/>
    <property type="project" value="UniProtKB-KW"/>
</dbReference>
<evidence type="ECO:0000256" key="14">
    <source>
        <dbReference type="ARBA" id="ARBA00048988"/>
    </source>
</evidence>
<dbReference type="GO" id="GO:0005524">
    <property type="term" value="F:ATP binding"/>
    <property type="evidence" value="ECO:0007669"/>
    <property type="project" value="UniProtKB-UniRule"/>
</dbReference>
<keyword evidence="5 15" id="KW-0378">Hydrolase</keyword>
<comment type="caution">
    <text evidence="18">The sequence shown here is derived from an EMBL/GenBank/DDBJ whole genome shotgun (WGS) entry which is preliminary data.</text>
</comment>